<organism evidence="1 2">
    <name type="scientific">Cirrhinus molitorella</name>
    <name type="common">mud carp</name>
    <dbReference type="NCBI Taxonomy" id="172907"/>
    <lineage>
        <taxon>Eukaryota</taxon>
        <taxon>Metazoa</taxon>
        <taxon>Chordata</taxon>
        <taxon>Craniata</taxon>
        <taxon>Vertebrata</taxon>
        <taxon>Euteleostomi</taxon>
        <taxon>Actinopterygii</taxon>
        <taxon>Neopterygii</taxon>
        <taxon>Teleostei</taxon>
        <taxon>Ostariophysi</taxon>
        <taxon>Cypriniformes</taxon>
        <taxon>Cyprinidae</taxon>
        <taxon>Labeoninae</taxon>
        <taxon>Labeonini</taxon>
        <taxon>Cirrhinus</taxon>
    </lineage>
</organism>
<protein>
    <recommendedName>
        <fullName evidence="3">BRCT domain-containing protein</fullName>
    </recommendedName>
</protein>
<sequence length="75" mass="8602">MSPHVTHIVGEVESPVHAQELRDLLHQYPQTLLVKKKWLESCFANQRKFARLSFTDQPTDLCADWGYGMAAALLY</sequence>
<dbReference type="Proteomes" id="UP001558613">
    <property type="component" value="Unassembled WGS sequence"/>
</dbReference>
<keyword evidence="2" id="KW-1185">Reference proteome</keyword>
<comment type="caution">
    <text evidence="1">The sequence shown here is derived from an EMBL/GenBank/DDBJ whole genome shotgun (WGS) entry which is preliminary data.</text>
</comment>
<reference evidence="1 2" key="1">
    <citation type="submission" date="2023-09" db="EMBL/GenBank/DDBJ databases">
        <authorList>
            <person name="Wang M."/>
        </authorList>
    </citation>
    <scope>NUCLEOTIDE SEQUENCE [LARGE SCALE GENOMIC DNA]</scope>
    <source>
        <strain evidence="1">GT-2023</strain>
        <tissue evidence="1">Liver</tissue>
    </source>
</reference>
<proteinExistence type="predicted"/>
<gene>
    <name evidence="1" type="ORF">QQF64_028565</name>
</gene>
<name>A0ABR3N6X9_9TELE</name>
<dbReference type="EMBL" id="JAYMGO010000006">
    <property type="protein sequence ID" value="KAL1272703.1"/>
    <property type="molecule type" value="Genomic_DNA"/>
</dbReference>
<evidence type="ECO:0000313" key="2">
    <source>
        <dbReference type="Proteomes" id="UP001558613"/>
    </source>
</evidence>
<accession>A0ABR3N6X9</accession>
<evidence type="ECO:0000313" key="1">
    <source>
        <dbReference type="EMBL" id="KAL1272703.1"/>
    </source>
</evidence>
<evidence type="ECO:0008006" key="3">
    <source>
        <dbReference type="Google" id="ProtNLM"/>
    </source>
</evidence>